<keyword evidence="1" id="KW-0732">Signal</keyword>
<name>A0ABS8MTE9_9FLAO</name>
<reference evidence="2" key="1">
    <citation type="submission" date="2021-11" db="EMBL/GenBank/DDBJ databases">
        <title>Description of novel Flavobacterium species.</title>
        <authorList>
            <person name="Saticioglu I.B."/>
            <person name="Ay H."/>
            <person name="Altun S."/>
            <person name="Duman M."/>
        </authorList>
    </citation>
    <scope>NUCLEOTIDE SEQUENCE</scope>
    <source>
        <strain evidence="2">F-65</strain>
    </source>
</reference>
<dbReference type="Proteomes" id="UP001430919">
    <property type="component" value="Unassembled WGS sequence"/>
</dbReference>
<protein>
    <recommendedName>
        <fullName evidence="4">Thioredoxin-like</fullName>
    </recommendedName>
</protein>
<evidence type="ECO:0000313" key="2">
    <source>
        <dbReference type="EMBL" id="MCC9071938.1"/>
    </source>
</evidence>
<keyword evidence="3" id="KW-1185">Reference proteome</keyword>
<comment type="caution">
    <text evidence="2">The sequence shown here is derived from an EMBL/GenBank/DDBJ whole genome shotgun (WGS) entry which is preliminary data.</text>
</comment>
<dbReference type="InterPro" id="IPR011990">
    <property type="entry name" value="TPR-like_helical_dom_sf"/>
</dbReference>
<proteinExistence type="predicted"/>
<feature type="signal peptide" evidence="1">
    <location>
        <begin position="1"/>
        <end position="20"/>
    </location>
</feature>
<gene>
    <name evidence="2" type="ORF">LNQ49_10130</name>
</gene>
<evidence type="ECO:0000256" key="1">
    <source>
        <dbReference type="SAM" id="SignalP"/>
    </source>
</evidence>
<evidence type="ECO:0000313" key="3">
    <source>
        <dbReference type="Proteomes" id="UP001430919"/>
    </source>
</evidence>
<sequence length="739" mass="85106">MRNFLTSTLVLFFMTAISFAQNQTIEKGSYLSKDDNQGLRIKLNLLENNKYELVFWEGDYEVKQDSLLLKGKEKNRTVFDVNYTYDGPVNTGKLKVKFEETLYYSFYIGTQNGTGSIHYQKLSDVEFVDDGDLALDFEIDHTQFLYLVYEGYDSSEPSKVVKYEIPAKATEVIIKYQPYSENPELKGFFDKNKKELVVFELSGKNPLTFQNEKIISNQSVKEKVLPLENKKIANWTYPGKEASITENWVEAADSAVAPSDITPKIDFKLKVESSLAEAIKATKAKGNKFLIVYYDSNNKEAKSDFDAFIKSQEEIIAYNFYEGYDSKFDVYNYYLATEKDKDWLKKNKISNSPSIIILDEDGTVLATAKSNLNDKQYQFSYYDDLNNRLKKASALKKFERVVTNKKASDAELIKAFHDVSVLASASGYEYYYEDTSENAFVIAKPVLNEKQVQLVWEKIVKTHEKDAKPNMMLVESILTGIKNPGFSKLVFEKDKVLNAIDFKSIDYLMKHYDTIDAQRVQYNAQDSTRVAIGDISSEISNALQNSTILYVDGNIVEKSDEKKVLETFKKIASIGKGNFESYRSYFYYLAANAANGDPDNTYLKEFDTYFNTYLKAGENAIERLDEVFNTIDISASYYDWREFKEYHSNLCNDVAWYTVLHSNDAEFIKKAIKWSEYSLVVKKNDPYYLDTLAQLYYKDGQKEKAIKTQQLAISLFENVEQDTKQDMKETLVKMQNGTY</sequence>
<feature type="chain" id="PRO_5046701509" description="Thioredoxin-like" evidence="1">
    <location>
        <begin position="21"/>
        <end position="739"/>
    </location>
</feature>
<evidence type="ECO:0008006" key="4">
    <source>
        <dbReference type="Google" id="ProtNLM"/>
    </source>
</evidence>
<accession>A0ABS8MTE9</accession>
<dbReference type="RefSeq" id="WP_229988664.1">
    <property type="nucleotide sequence ID" value="NZ_JAJJMO010000001.1"/>
</dbReference>
<dbReference type="SUPFAM" id="SSF48452">
    <property type="entry name" value="TPR-like"/>
    <property type="match status" value="1"/>
</dbReference>
<organism evidence="2 3">
    <name type="scientific">Flavobacterium pisciphilum</name>
    <dbReference type="NCBI Taxonomy" id="2893755"/>
    <lineage>
        <taxon>Bacteria</taxon>
        <taxon>Pseudomonadati</taxon>
        <taxon>Bacteroidota</taxon>
        <taxon>Flavobacteriia</taxon>
        <taxon>Flavobacteriales</taxon>
        <taxon>Flavobacteriaceae</taxon>
        <taxon>Flavobacterium</taxon>
    </lineage>
</organism>
<dbReference type="Gene3D" id="3.40.30.10">
    <property type="entry name" value="Glutaredoxin"/>
    <property type="match status" value="1"/>
</dbReference>
<dbReference type="EMBL" id="JAJJMO010000001">
    <property type="protein sequence ID" value="MCC9071938.1"/>
    <property type="molecule type" value="Genomic_DNA"/>
</dbReference>